<comment type="caution">
    <text evidence="1">The sequence shown here is derived from an EMBL/GenBank/DDBJ whole genome shotgun (WGS) entry which is preliminary data.</text>
</comment>
<keyword evidence="2" id="KW-1185">Reference proteome</keyword>
<sequence length="823" mass="91292">MNIMNLLGLNPAAPKFMARVTSSTNVSNSSSVTGLSTQLPLSDKETVCFGETSKGDTQRSCEILQNCVPPLQETFEEVEEEYSILKSYFTPTEWSGMNCLAKKQAQNALDTHNKAEAEGLNPAPPKFMARTASSTVVSNSSSVTGLSTQLPLSDKETVCFGETSRVDTQKTCEILQNCVPPLHETSIAVSQEECSINNFESNTVKERLSLLKGQSSAAAVFESSKQVVAQRPKQTLRSSPLQNITNSIPSNVNHNNPTTRGMESQLLEDCGINEQIRRLVLCILPSLEESLLNTLIHTLVDVNGVESLEDLKLVEIDWLTKAGLKPIQAKKVLLSFSKQQGGQEKNCEGVKQSGKKNKKAPKDKNVLLRIEQGNENEVIASRPALCNLQLQVGKMNLVIDFGKFKDTLLRALENKEIPSASDRQHMVRVISCDIMSKYEELKQFSRVTQKTPGKEIYKSVVDIIFKNDITQETLAYAFEDKLNGVLVKDGKYSLTHQIEVCCENKARAIRRNVQPESAVARKGSRRASCILPDKYCPPLSKAQKQEANEIRLDLLTIFKGPQISWDWMKIKALLSKYSSMAAQRLMITSKKRDISLIIEHWPFLTEISGLLCHLDYITGSSLSENVEKFVECDLDLLIKYLTLMSPKRVQLLKTKEAIMFGNGSEIHRKLLGALIMLAIHWGEDQSSILLCVEEDTMPHEVSDMLPDNAPSTPLIVALGSTPYLASDFYLMMDGVCICSNLKNGLEAVMALCASYFVFGVLYPPNASTTLTYLERVVANLYDSNGLTKAQTSTGAVTHTSLSKCQLLQQDIKKFEKELGDTLF</sequence>
<evidence type="ECO:0000313" key="2">
    <source>
        <dbReference type="Proteomes" id="UP001219518"/>
    </source>
</evidence>
<dbReference type="AlphaFoldDB" id="A0AAE1LIS1"/>
<reference evidence="1" key="2">
    <citation type="journal article" date="2023" name="BMC Genomics">
        <title>Pest status, molecular evolution, and epigenetic factors derived from the genome assembly of Frankliniella fusca, a thysanopteran phytovirus vector.</title>
        <authorList>
            <person name="Catto M.A."/>
            <person name="Labadie P.E."/>
            <person name="Jacobson A.L."/>
            <person name="Kennedy G.G."/>
            <person name="Srinivasan R."/>
            <person name="Hunt B.G."/>
        </authorList>
    </citation>
    <scope>NUCLEOTIDE SEQUENCE</scope>
    <source>
        <strain evidence="1">PL_HMW_Pooled</strain>
    </source>
</reference>
<proteinExistence type="predicted"/>
<dbReference type="EMBL" id="JAHWGI010001051">
    <property type="protein sequence ID" value="KAK3921771.1"/>
    <property type="molecule type" value="Genomic_DNA"/>
</dbReference>
<protein>
    <submittedName>
        <fullName evidence="1">Ceroid-lipofuscinosis neuronal protein 6-like protein</fullName>
    </submittedName>
</protein>
<accession>A0AAE1LIS1</accession>
<dbReference type="PANTHER" id="PTHR31025">
    <property type="entry name" value="SI:CH211-196P9.1-RELATED"/>
    <property type="match status" value="1"/>
</dbReference>
<name>A0AAE1LIS1_9NEOP</name>
<dbReference type="Proteomes" id="UP001219518">
    <property type="component" value="Unassembled WGS sequence"/>
</dbReference>
<evidence type="ECO:0000313" key="1">
    <source>
        <dbReference type="EMBL" id="KAK3921771.1"/>
    </source>
</evidence>
<reference evidence="1" key="1">
    <citation type="submission" date="2021-07" db="EMBL/GenBank/DDBJ databases">
        <authorList>
            <person name="Catto M.A."/>
            <person name="Jacobson A."/>
            <person name="Kennedy G."/>
            <person name="Labadie P."/>
            <person name="Hunt B.G."/>
            <person name="Srinivasan R."/>
        </authorList>
    </citation>
    <scope>NUCLEOTIDE SEQUENCE</scope>
    <source>
        <strain evidence="1">PL_HMW_Pooled</strain>
        <tissue evidence="1">Head</tissue>
    </source>
</reference>
<organism evidence="1 2">
    <name type="scientific">Frankliniella fusca</name>
    <dbReference type="NCBI Taxonomy" id="407009"/>
    <lineage>
        <taxon>Eukaryota</taxon>
        <taxon>Metazoa</taxon>
        <taxon>Ecdysozoa</taxon>
        <taxon>Arthropoda</taxon>
        <taxon>Hexapoda</taxon>
        <taxon>Insecta</taxon>
        <taxon>Pterygota</taxon>
        <taxon>Neoptera</taxon>
        <taxon>Paraneoptera</taxon>
        <taxon>Thysanoptera</taxon>
        <taxon>Terebrantia</taxon>
        <taxon>Thripoidea</taxon>
        <taxon>Thripidae</taxon>
        <taxon>Frankliniella</taxon>
    </lineage>
</organism>
<gene>
    <name evidence="1" type="ORF">KUF71_010947</name>
</gene>
<dbReference type="PANTHER" id="PTHR31025:SF22">
    <property type="entry name" value="IP13529P"/>
    <property type="match status" value="1"/>
</dbReference>